<organism evidence="3">
    <name type="scientific">Dyadobacter sp. 676</name>
    <dbReference type="NCBI Taxonomy" id="3088362"/>
    <lineage>
        <taxon>Bacteria</taxon>
        <taxon>Pseudomonadati</taxon>
        <taxon>Bacteroidota</taxon>
        <taxon>Cytophagia</taxon>
        <taxon>Cytophagales</taxon>
        <taxon>Spirosomataceae</taxon>
        <taxon>Dyadobacter</taxon>
    </lineage>
</organism>
<dbReference type="InterPro" id="IPR013538">
    <property type="entry name" value="ASHA1/2-like_C"/>
</dbReference>
<evidence type="ECO:0000313" key="3">
    <source>
        <dbReference type="EMBL" id="XCH26971.1"/>
    </source>
</evidence>
<evidence type="ECO:0000256" key="1">
    <source>
        <dbReference type="ARBA" id="ARBA00006817"/>
    </source>
</evidence>
<gene>
    <name evidence="3" type="ORF">ABV298_11450</name>
</gene>
<feature type="domain" description="Activator of Hsp90 ATPase homologue 1/2-like C-terminal" evidence="2">
    <location>
        <begin position="26"/>
        <end position="163"/>
    </location>
</feature>
<evidence type="ECO:0000259" key="2">
    <source>
        <dbReference type="Pfam" id="PF08327"/>
    </source>
</evidence>
<dbReference type="InterPro" id="IPR023393">
    <property type="entry name" value="START-like_dom_sf"/>
</dbReference>
<dbReference type="SUPFAM" id="SSF55961">
    <property type="entry name" value="Bet v1-like"/>
    <property type="match status" value="1"/>
</dbReference>
<sequence>MKSNLLMNFSVDKENNRVNVTREFAASVAKVWAAWTQSELLDQWWAPRPWKARTKSMDFRVGGSWLYAMVGPEGEEHWAKVEYKTIDPQKSFSANDAFCDENGTINTEFAQALWTNNFTEANGTTTVSVAIQYDKYEDIEQMMQMGFQEGFTMALGNLDELLEK</sequence>
<dbReference type="Pfam" id="PF08327">
    <property type="entry name" value="AHSA1"/>
    <property type="match status" value="1"/>
</dbReference>
<dbReference type="EMBL" id="CP159289">
    <property type="protein sequence ID" value="XCH26971.1"/>
    <property type="molecule type" value="Genomic_DNA"/>
</dbReference>
<name>A0AAU8FU90_9BACT</name>
<reference evidence="3" key="1">
    <citation type="submission" date="2024-06" db="EMBL/GenBank/DDBJ databases">
        <title>Sequencing and assembly of the genome of Dyadobacter sp. strain 676, a symbiont of Cyamopsis tetragonoloba.</title>
        <authorList>
            <person name="Guro P."/>
            <person name="Sazanova A."/>
            <person name="Kuznetsova I."/>
            <person name="Belimov A."/>
            <person name="Safronova V."/>
        </authorList>
    </citation>
    <scope>NUCLEOTIDE SEQUENCE</scope>
    <source>
        <strain evidence="3">676</strain>
    </source>
</reference>
<accession>A0AAU8FU90</accession>
<dbReference type="RefSeq" id="WP_353722236.1">
    <property type="nucleotide sequence ID" value="NZ_CP159289.1"/>
</dbReference>
<dbReference type="CDD" id="cd07814">
    <property type="entry name" value="SRPBCC_CalC_Aha1-like"/>
    <property type="match status" value="1"/>
</dbReference>
<protein>
    <submittedName>
        <fullName evidence="3">SRPBCC domain-containing protein</fullName>
    </submittedName>
</protein>
<dbReference type="Gene3D" id="3.30.530.20">
    <property type="match status" value="1"/>
</dbReference>
<dbReference type="AlphaFoldDB" id="A0AAU8FU90"/>
<proteinExistence type="inferred from homology"/>
<comment type="similarity">
    <text evidence="1">Belongs to the AHA1 family.</text>
</comment>